<accession>A0A9W4WRQ7</accession>
<dbReference type="EMBL" id="CAMKVN010002512">
    <property type="protein sequence ID" value="CAI2181405.1"/>
    <property type="molecule type" value="Genomic_DNA"/>
</dbReference>
<evidence type="ECO:0000313" key="1">
    <source>
        <dbReference type="EMBL" id="CAI2181405.1"/>
    </source>
</evidence>
<dbReference type="AlphaFoldDB" id="A0A9W4WRQ7"/>
<evidence type="ECO:0000313" key="2">
    <source>
        <dbReference type="Proteomes" id="UP001153678"/>
    </source>
</evidence>
<organism evidence="1 2">
    <name type="scientific">Funneliformis geosporum</name>
    <dbReference type="NCBI Taxonomy" id="1117311"/>
    <lineage>
        <taxon>Eukaryota</taxon>
        <taxon>Fungi</taxon>
        <taxon>Fungi incertae sedis</taxon>
        <taxon>Mucoromycota</taxon>
        <taxon>Glomeromycotina</taxon>
        <taxon>Glomeromycetes</taxon>
        <taxon>Glomerales</taxon>
        <taxon>Glomeraceae</taxon>
        <taxon>Funneliformis</taxon>
    </lineage>
</organism>
<reference evidence="1" key="1">
    <citation type="submission" date="2022-08" db="EMBL/GenBank/DDBJ databases">
        <authorList>
            <person name="Kallberg Y."/>
            <person name="Tangrot J."/>
            <person name="Rosling A."/>
        </authorList>
    </citation>
    <scope>NUCLEOTIDE SEQUENCE</scope>
    <source>
        <strain evidence="1">Wild A</strain>
    </source>
</reference>
<comment type="caution">
    <text evidence="1">The sequence shown here is derived from an EMBL/GenBank/DDBJ whole genome shotgun (WGS) entry which is preliminary data.</text>
</comment>
<sequence>IETVKQGNFQLLKFIGEKIMREAIDINNKRSIRKIVEYTLREAQDKEWDFNEFIIMGTWKPKKKISATIAL</sequence>
<name>A0A9W4WRQ7_9GLOM</name>
<proteinExistence type="predicted"/>
<feature type="non-terminal residue" evidence="1">
    <location>
        <position position="1"/>
    </location>
</feature>
<protein>
    <submittedName>
        <fullName evidence="1">12562_t:CDS:1</fullName>
    </submittedName>
</protein>
<gene>
    <name evidence="1" type="ORF">FWILDA_LOCUS10069</name>
</gene>
<keyword evidence="2" id="KW-1185">Reference proteome</keyword>
<dbReference type="OrthoDB" id="2480603at2759"/>
<dbReference type="Proteomes" id="UP001153678">
    <property type="component" value="Unassembled WGS sequence"/>
</dbReference>